<name>A0A4R7ZZD7_9ACTN</name>
<dbReference type="PANTHER" id="PTHR40267:SF1">
    <property type="entry name" value="BLR3294 PROTEIN"/>
    <property type="match status" value="1"/>
</dbReference>
<keyword evidence="1" id="KW-1133">Transmembrane helix</keyword>
<dbReference type="RefSeq" id="WP_202874464.1">
    <property type="nucleotide sequence ID" value="NZ_SODF01000001.1"/>
</dbReference>
<dbReference type="PANTHER" id="PTHR40267">
    <property type="entry name" value="BLR3294 PROTEIN"/>
    <property type="match status" value="1"/>
</dbReference>
<proteinExistence type="predicted"/>
<evidence type="ECO:0000313" key="2">
    <source>
        <dbReference type="EMBL" id="TDW23442.1"/>
    </source>
</evidence>
<evidence type="ECO:0000313" key="3">
    <source>
        <dbReference type="Proteomes" id="UP000295447"/>
    </source>
</evidence>
<reference evidence="2 3" key="1">
    <citation type="submission" date="2019-03" db="EMBL/GenBank/DDBJ databases">
        <title>Genomic Encyclopedia of Type Strains, Phase III (KMG-III): the genomes of soil and plant-associated and newly described type strains.</title>
        <authorList>
            <person name="Whitman W."/>
        </authorList>
    </citation>
    <scope>NUCLEOTIDE SEQUENCE [LARGE SCALE GENOMIC DNA]</scope>
    <source>
        <strain evidence="2 3">VKM Ac-2570</strain>
    </source>
</reference>
<dbReference type="GO" id="GO:0016853">
    <property type="term" value="F:isomerase activity"/>
    <property type="evidence" value="ECO:0007669"/>
    <property type="project" value="UniProtKB-KW"/>
</dbReference>
<dbReference type="EMBL" id="SODF01000001">
    <property type="protein sequence ID" value="TDW23442.1"/>
    <property type="molecule type" value="Genomic_DNA"/>
</dbReference>
<dbReference type="Gene3D" id="3.40.50.12500">
    <property type="match status" value="1"/>
</dbReference>
<keyword evidence="3" id="KW-1185">Reference proteome</keyword>
<dbReference type="PIRSF" id="PIRSF015736">
    <property type="entry name" value="MI"/>
    <property type="match status" value="1"/>
</dbReference>
<dbReference type="AlphaFoldDB" id="A0A4R7ZZD7"/>
<feature type="transmembrane region" description="Helical" evidence="1">
    <location>
        <begin position="106"/>
        <end position="129"/>
    </location>
</feature>
<keyword evidence="2" id="KW-0413">Isomerase</keyword>
<comment type="caution">
    <text evidence="2">The sequence shown here is derived from an EMBL/GenBank/DDBJ whole genome shotgun (WGS) entry which is preliminary data.</text>
</comment>
<organism evidence="2 3">
    <name type="scientific">Kribbella kalugense</name>
    <dbReference type="NCBI Taxonomy" id="2512221"/>
    <lineage>
        <taxon>Bacteria</taxon>
        <taxon>Bacillati</taxon>
        <taxon>Actinomycetota</taxon>
        <taxon>Actinomycetes</taxon>
        <taxon>Propionibacteriales</taxon>
        <taxon>Kribbellaceae</taxon>
        <taxon>Kribbella</taxon>
    </lineage>
</organism>
<sequence>MSTRPSTHPLPAPVPPLLQTGIGVVAPYDFALDRELWRWVPDDVTLHVTRTPYAPLAATLEMAVHISDPQMIARSTMDVLPVGPLAVAYACTFGSFVSGLTGEAALVQAMVSAGAPAAVTTSGALLLALNRLGISRIATVTPYTNDLTAGLTVFLAEAGIEVVGTAGLGLIGQIWSVPYETTVELVRSIDSDAAEAVFISCTNLPTYDVIAGLEAALGKPVLTANQVTMWSALELAGHRGVGAGQRLMAA</sequence>
<keyword evidence="1" id="KW-0472">Membrane</keyword>
<protein>
    <submittedName>
        <fullName evidence="2">Maleate isomerase</fullName>
    </submittedName>
</protein>
<dbReference type="Proteomes" id="UP000295447">
    <property type="component" value="Unassembled WGS sequence"/>
</dbReference>
<dbReference type="InterPro" id="IPR053714">
    <property type="entry name" value="Iso_Racemase_Enz_sf"/>
</dbReference>
<accession>A0A4R7ZZD7</accession>
<gene>
    <name evidence="2" type="ORF">EV650_2296</name>
</gene>
<keyword evidence="1" id="KW-0812">Transmembrane</keyword>
<dbReference type="Pfam" id="PF17645">
    <property type="entry name" value="Amdase"/>
    <property type="match status" value="1"/>
</dbReference>
<dbReference type="InterPro" id="IPR026286">
    <property type="entry name" value="MaiA/AMDase"/>
</dbReference>
<feature type="transmembrane region" description="Helical" evidence="1">
    <location>
        <begin position="79"/>
        <end position="100"/>
    </location>
</feature>
<evidence type="ECO:0000256" key="1">
    <source>
        <dbReference type="SAM" id="Phobius"/>
    </source>
</evidence>